<keyword evidence="2" id="KW-1185">Reference proteome</keyword>
<sequence length="218" mass="24157">MDLDRIGWTGPSSRWPSQIGTCIFKARVRGDIGRSGAALKCQLDDTIYTSDNETMAASEAKRRNIAIECDHSFEVQELLRGLVEPLRTSLLLANPDSLGSLCDEWERHPSFNEAIDRLLNGVTNLHFAAKDVNYEKGLMVVGKASSRNAQSNPGLYAALAKHMELIGAKRSSTAEEVVKVLDKFYGEYPQAPRPANYTVTVVEFMKRGQETFEKVCTG</sequence>
<proteinExistence type="predicted"/>
<evidence type="ECO:0000313" key="1">
    <source>
        <dbReference type="EMBL" id="ORZ41745.1"/>
    </source>
</evidence>
<dbReference type="Proteomes" id="UP000193411">
    <property type="component" value="Unassembled WGS sequence"/>
</dbReference>
<gene>
    <name evidence="1" type="ORF">BCR44DRAFT_1013335</name>
</gene>
<name>A0A1Y2I4E7_9FUNG</name>
<protein>
    <submittedName>
        <fullName evidence="1">Uncharacterized protein</fullName>
    </submittedName>
</protein>
<reference evidence="1 2" key="1">
    <citation type="submission" date="2016-07" db="EMBL/GenBank/DDBJ databases">
        <title>Pervasive Adenine N6-methylation of Active Genes in Fungi.</title>
        <authorList>
            <consortium name="DOE Joint Genome Institute"/>
            <person name="Mondo S.J."/>
            <person name="Dannebaum R.O."/>
            <person name="Kuo R.C."/>
            <person name="Labutti K."/>
            <person name="Haridas S."/>
            <person name="Kuo A."/>
            <person name="Salamov A."/>
            <person name="Ahrendt S.R."/>
            <person name="Lipzen A."/>
            <person name="Sullivan W."/>
            <person name="Andreopoulos W.B."/>
            <person name="Clum A."/>
            <person name="Lindquist E."/>
            <person name="Daum C."/>
            <person name="Ramamoorthy G.K."/>
            <person name="Gryganskyi A."/>
            <person name="Culley D."/>
            <person name="Magnuson J.K."/>
            <person name="James T.Y."/>
            <person name="O'Malley M.A."/>
            <person name="Stajich J.E."/>
            <person name="Spatafora J.W."/>
            <person name="Visel A."/>
            <person name="Grigoriev I.V."/>
        </authorList>
    </citation>
    <scope>NUCLEOTIDE SEQUENCE [LARGE SCALE GENOMIC DNA]</scope>
    <source>
        <strain evidence="1 2">PL171</strain>
    </source>
</reference>
<evidence type="ECO:0000313" key="2">
    <source>
        <dbReference type="Proteomes" id="UP000193411"/>
    </source>
</evidence>
<dbReference type="EMBL" id="MCFL01000001">
    <property type="protein sequence ID" value="ORZ41745.1"/>
    <property type="molecule type" value="Genomic_DNA"/>
</dbReference>
<dbReference type="AlphaFoldDB" id="A0A1Y2I4E7"/>
<comment type="caution">
    <text evidence="1">The sequence shown here is derived from an EMBL/GenBank/DDBJ whole genome shotgun (WGS) entry which is preliminary data.</text>
</comment>
<accession>A0A1Y2I4E7</accession>
<organism evidence="1 2">
    <name type="scientific">Catenaria anguillulae PL171</name>
    <dbReference type="NCBI Taxonomy" id="765915"/>
    <lineage>
        <taxon>Eukaryota</taxon>
        <taxon>Fungi</taxon>
        <taxon>Fungi incertae sedis</taxon>
        <taxon>Blastocladiomycota</taxon>
        <taxon>Blastocladiomycetes</taxon>
        <taxon>Blastocladiales</taxon>
        <taxon>Catenariaceae</taxon>
        <taxon>Catenaria</taxon>
    </lineage>
</organism>